<dbReference type="EMBL" id="JANUCP010000005">
    <property type="protein sequence ID" value="MCS3920393.1"/>
    <property type="molecule type" value="Genomic_DNA"/>
</dbReference>
<keyword evidence="1" id="KW-0472">Membrane</keyword>
<gene>
    <name evidence="2" type="ORF">M2350_002822</name>
</gene>
<dbReference type="RefSeq" id="WP_259099488.1">
    <property type="nucleotide sequence ID" value="NZ_CP130454.1"/>
</dbReference>
<feature type="transmembrane region" description="Helical" evidence="1">
    <location>
        <begin position="60"/>
        <end position="79"/>
    </location>
</feature>
<proteinExistence type="predicted"/>
<evidence type="ECO:0000313" key="2">
    <source>
        <dbReference type="EMBL" id="MCS3920393.1"/>
    </source>
</evidence>
<protein>
    <submittedName>
        <fullName evidence="2">Preprotein translocase subunit SecG</fullName>
    </submittedName>
</protein>
<name>A0ABT2EQZ9_9BACT</name>
<keyword evidence="1" id="KW-0812">Transmembrane</keyword>
<comment type="caution">
    <text evidence="2">The sequence shown here is derived from an EMBL/GenBank/DDBJ whole genome shotgun (WGS) entry which is preliminary data.</text>
</comment>
<keyword evidence="3" id="KW-1185">Reference proteome</keyword>
<organism evidence="2 3">
    <name type="scientific">Candidatus Fervidibacter sacchari</name>
    <dbReference type="NCBI Taxonomy" id="1448929"/>
    <lineage>
        <taxon>Bacteria</taxon>
        <taxon>Candidatus Fervidibacterota</taxon>
        <taxon>Candidatus Fervidibacter</taxon>
    </lineage>
</organism>
<evidence type="ECO:0000313" key="3">
    <source>
        <dbReference type="Proteomes" id="UP001204798"/>
    </source>
</evidence>
<dbReference type="Proteomes" id="UP001204798">
    <property type="component" value="Unassembled WGS sequence"/>
</dbReference>
<evidence type="ECO:0000256" key="1">
    <source>
        <dbReference type="SAM" id="Phobius"/>
    </source>
</evidence>
<feature type="transmembrane region" description="Helical" evidence="1">
    <location>
        <begin position="6"/>
        <end position="25"/>
    </location>
</feature>
<accession>A0ABT2EQZ9</accession>
<keyword evidence="1" id="KW-1133">Transmembrane helix</keyword>
<sequence>MSVLGYLAAALNLIFAIGLILAMVLHITEQEASGGGGWGIVGGRHILSSQSGMATFIDRVIAWIAAGWLITAFLVAIIFRPS</sequence>
<reference evidence="2 3" key="1">
    <citation type="submission" date="2022-08" db="EMBL/GenBank/DDBJ databases">
        <title>Bacterial and archaeal communities from various locations to study Microbial Dark Matter (Phase II).</title>
        <authorList>
            <person name="Stepanauskas R."/>
        </authorList>
    </citation>
    <scope>NUCLEOTIDE SEQUENCE [LARGE SCALE GENOMIC DNA]</scope>
    <source>
        <strain evidence="2 3">PD1</strain>
    </source>
</reference>